<keyword evidence="2 7" id="KW-0812">Transmembrane</keyword>
<evidence type="ECO:0000256" key="1">
    <source>
        <dbReference type="ARBA" id="ARBA00004167"/>
    </source>
</evidence>
<evidence type="ECO:0000256" key="6">
    <source>
        <dbReference type="SAM" id="MobiDB-lite"/>
    </source>
</evidence>
<dbReference type="OrthoDB" id="5874039at2759"/>
<evidence type="ECO:0000259" key="8">
    <source>
        <dbReference type="Pfam" id="PF06916"/>
    </source>
</evidence>
<evidence type="ECO:0000256" key="3">
    <source>
        <dbReference type="ARBA" id="ARBA00022989"/>
    </source>
</evidence>
<feature type="transmembrane region" description="Helical" evidence="7">
    <location>
        <begin position="114"/>
        <end position="137"/>
    </location>
</feature>
<evidence type="ECO:0000313" key="10">
    <source>
        <dbReference type="Proteomes" id="UP000218231"/>
    </source>
</evidence>
<dbReference type="PANTHER" id="PTHR21377:SF1">
    <property type="entry name" value="PROTEIN FAM210A"/>
    <property type="match status" value="1"/>
</dbReference>
<feature type="region of interest" description="Disordered" evidence="6">
    <location>
        <begin position="245"/>
        <end position="267"/>
    </location>
</feature>
<evidence type="ECO:0000313" key="9">
    <source>
        <dbReference type="EMBL" id="PAV89529.1"/>
    </source>
</evidence>
<keyword evidence="10" id="KW-1185">Reference proteome</keyword>
<comment type="caution">
    <text evidence="9">The sequence shown here is derived from an EMBL/GenBank/DDBJ whole genome shotgun (WGS) entry which is preliminary data.</text>
</comment>
<organism evidence="9 10">
    <name type="scientific">Diploscapter pachys</name>
    <dbReference type="NCBI Taxonomy" id="2018661"/>
    <lineage>
        <taxon>Eukaryota</taxon>
        <taxon>Metazoa</taxon>
        <taxon>Ecdysozoa</taxon>
        <taxon>Nematoda</taxon>
        <taxon>Chromadorea</taxon>
        <taxon>Rhabditida</taxon>
        <taxon>Rhabditina</taxon>
        <taxon>Rhabditomorpha</taxon>
        <taxon>Rhabditoidea</taxon>
        <taxon>Rhabditidae</taxon>
        <taxon>Diploscapter</taxon>
    </lineage>
</organism>
<sequence length="267" mass="31122">MALRLTTSRLLNLQRQCPLQRLLCSYRLSGHLRFPAISLPLQVPVCSNSIPSFDQRTLIHTSSWNSEHKKSQWPFHVTMTEEEKKKKEQRIKEMQEEKPPEGLVAKFKYYFKRYWYIAVPAHAVSCISWFGLMYALVHFGMDVVGLLQALHLPESLIEKVQNVPESAGIIVVALILYKIATPLRYATTLVLIRVAFWGLKRMGLLRTAREVEYTARTKYEINKRLYGRRFYRYRYMGVRASSKKAQEEQTHAEAVKNATKNAIKKEK</sequence>
<keyword evidence="3 7" id="KW-1133">Transmembrane helix</keyword>
<dbReference type="GO" id="GO:0016020">
    <property type="term" value="C:membrane"/>
    <property type="evidence" value="ECO:0007669"/>
    <property type="project" value="UniProtKB-SubCell"/>
</dbReference>
<dbReference type="Pfam" id="PF06916">
    <property type="entry name" value="FAM210A-B_dom"/>
    <property type="match status" value="1"/>
</dbReference>
<feature type="compositionally biased region" description="Basic and acidic residues" evidence="6">
    <location>
        <begin position="245"/>
        <end position="254"/>
    </location>
</feature>
<dbReference type="AlphaFoldDB" id="A0A2A2LTM2"/>
<dbReference type="STRING" id="2018661.A0A2A2LTM2"/>
<feature type="transmembrane region" description="Helical" evidence="7">
    <location>
        <begin position="169"/>
        <end position="196"/>
    </location>
</feature>
<dbReference type="Proteomes" id="UP000218231">
    <property type="component" value="Unassembled WGS sequence"/>
</dbReference>
<keyword evidence="5 7" id="KW-0472">Membrane</keyword>
<comment type="subcellular location">
    <subcellularLocation>
        <location evidence="1">Membrane</location>
        <topology evidence="1">Single-pass membrane protein</topology>
    </subcellularLocation>
</comment>
<proteinExistence type="predicted"/>
<keyword evidence="4" id="KW-0175">Coiled coil</keyword>
<dbReference type="InterPro" id="IPR009688">
    <property type="entry name" value="FAM210A/B-like_dom"/>
</dbReference>
<reference evidence="9 10" key="1">
    <citation type="journal article" date="2017" name="Curr. Biol.">
        <title>Genome architecture and evolution of a unichromosomal asexual nematode.</title>
        <authorList>
            <person name="Fradin H."/>
            <person name="Zegar C."/>
            <person name="Gutwein M."/>
            <person name="Lucas J."/>
            <person name="Kovtun M."/>
            <person name="Corcoran D."/>
            <person name="Baugh L.R."/>
            <person name="Kiontke K."/>
            <person name="Gunsalus K."/>
            <person name="Fitch D.H."/>
            <person name="Piano F."/>
        </authorList>
    </citation>
    <scope>NUCLEOTIDE SEQUENCE [LARGE SCALE GENOMIC DNA]</scope>
    <source>
        <strain evidence="9">PF1309</strain>
    </source>
</reference>
<dbReference type="EMBL" id="LIAE01006444">
    <property type="protein sequence ID" value="PAV89529.1"/>
    <property type="molecule type" value="Genomic_DNA"/>
</dbReference>
<evidence type="ECO:0000256" key="7">
    <source>
        <dbReference type="SAM" id="Phobius"/>
    </source>
</evidence>
<gene>
    <name evidence="9" type="ORF">WR25_03029</name>
</gene>
<evidence type="ECO:0000256" key="5">
    <source>
        <dbReference type="ARBA" id="ARBA00023136"/>
    </source>
</evidence>
<protein>
    <recommendedName>
        <fullName evidence="8">DUF1279 domain-containing protein</fullName>
    </recommendedName>
</protein>
<accession>A0A2A2LTM2</accession>
<feature type="domain" description="DUF1279" evidence="8">
    <location>
        <begin position="106"/>
        <end position="192"/>
    </location>
</feature>
<evidence type="ECO:0000256" key="2">
    <source>
        <dbReference type="ARBA" id="ARBA00022692"/>
    </source>
</evidence>
<dbReference type="InterPro" id="IPR045866">
    <property type="entry name" value="FAM210A/B-like"/>
</dbReference>
<dbReference type="GO" id="GO:0005739">
    <property type="term" value="C:mitochondrion"/>
    <property type="evidence" value="ECO:0007669"/>
    <property type="project" value="TreeGrafter"/>
</dbReference>
<dbReference type="PANTHER" id="PTHR21377">
    <property type="entry name" value="PROTEIN FAM210B, MITOCHONDRIAL"/>
    <property type="match status" value="1"/>
</dbReference>
<name>A0A2A2LTM2_9BILA</name>
<evidence type="ECO:0000256" key="4">
    <source>
        <dbReference type="ARBA" id="ARBA00023054"/>
    </source>
</evidence>